<dbReference type="EMBL" id="CP041186">
    <property type="protein sequence ID" value="QDG53960.1"/>
    <property type="molecule type" value="Genomic_DNA"/>
</dbReference>
<dbReference type="AlphaFoldDB" id="A0A4Y6Q0E8"/>
<evidence type="ECO:0000259" key="1">
    <source>
        <dbReference type="Pfam" id="PF04994"/>
    </source>
</evidence>
<keyword evidence="3" id="KW-1185">Reference proteome</keyword>
<reference evidence="2 3" key="1">
    <citation type="submission" date="2019-06" db="EMBL/GenBank/DDBJ databases">
        <title>Persicimonas caeni gen. nov., sp. nov., a predatory bacterium isolated from solar saltern.</title>
        <authorList>
            <person name="Wang S."/>
        </authorList>
    </citation>
    <scope>NUCLEOTIDE SEQUENCE [LARGE SCALE GENOMIC DNA]</scope>
    <source>
        <strain evidence="2 3">YN101</strain>
    </source>
</reference>
<organism evidence="2 3">
    <name type="scientific">Persicimonas caeni</name>
    <dbReference type="NCBI Taxonomy" id="2292766"/>
    <lineage>
        <taxon>Bacteria</taxon>
        <taxon>Deltaproteobacteria</taxon>
        <taxon>Bradymonadales</taxon>
        <taxon>Bradymonadaceae</taxon>
        <taxon>Persicimonas</taxon>
    </lineage>
</organism>
<dbReference type="Gene3D" id="1.10.150.20">
    <property type="entry name" value="5' to 3' exonuclease, C-terminal subdomain"/>
    <property type="match status" value="1"/>
</dbReference>
<name>A0A4Y6Q0E8_PERCE</name>
<dbReference type="InterPro" id="IPR007077">
    <property type="entry name" value="TfoX_C"/>
</dbReference>
<dbReference type="OrthoDB" id="1034776at2"/>
<dbReference type="PANTHER" id="PTHR36121:SF1">
    <property type="entry name" value="PROTEIN SXY"/>
    <property type="match status" value="1"/>
</dbReference>
<dbReference type="Proteomes" id="UP000315995">
    <property type="component" value="Chromosome"/>
</dbReference>
<dbReference type="PANTHER" id="PTHR36121">
    <property type="entry name" value="PROTEIN SXY"/>
    <property type="match status" value="1"/>
</dbReference>
<dbReference type="InterPro" id="IPR047525">
    <property type="entry name" value="TfoX-like"/>
</dbReference>
<evidence type="ECO:0000313" key="3">
    <source>
        <dbReference type="Proteomes" id="UP000315995"/>
    </source>
</evidence>
<dbReference type="Pfam" id="PF04994">
    <property type="entry name" value="TfoX_C"/>
    <property type="match status" value="1"/>
</dbReference>
<evidence type="ECO:0000313" key="2">
    <source>
        <dbReference type="EMBL" id="QDG53960.1"/>
    </source>
</evidence>
<protein>
    <recommendedName>
        <fullName evidence="1">TfoX C-terminal domain-containing protein</fullName>
    </recommendedName>
</protein>
<accession>A0A5B8YCA1</accession>
<feature type="domain" description="TfoX C-terminal" evidence="1">
    <location>
        <begin position="44"/>
        <end position="120"/>
    </location>
</feature>
<accession>A0A4Y6Q0E8</accession>
<gene>
    <name evidence="2" type="ORF">FIV42_25420</name>
</gene>
<proteinExistence type="predicted"/>
<sequence>MVADGYAHRGPSGLLVGRLLGCTRVRLRGFRDAPRRRPQEQLMNLADARNLGPRSAEMLADAGLLDLQEVRDLGAAECFRRVRMVHPKVSLNLLWALEGAVTDRDWRDIDDRRKRELRRAVGAAKPR</sequence>